<keyword evidence="13" id="KW-0496">Mitochondrion</keyword>
<reference evidence="18" key="1">
    <citation type="submission" date="2013-04" db="EMBL/GenBank/DDBJ databases">
        <authorList>
            <person name="Qu J."/>
            <person name="Murali S.C."/>
            <person name="Bandaranaike D."/>
            <person name="Bellair M."/>
            <person name="Blankenburg K."/>
            <person name="Chao H."/>
            <person name="Dinh H."/>
            <person name="Doddapaneni H."/>
            <person name="Downs B."/>
            <person name="Dugan-Rocha S."/>
            <person name="Elkadiri S."/>
            <person name="Gnanaolivu R.D."/>
            <person name="Hernandez B."/>
            <person name="Javaid M."/>
            <person name="Jayaseelan J.C."/>
            <person name="Lee S."/>
            <person name="Li M."/>
            <person name="Ming W."/>
            <person name="Munidasa M."/>
            <person name="Muniz J."/>
            <person name="Nguyen L."/>
            <person name="Ongeri F."/>
            <person name="Osuji N."/>
            <person name="Pu L.-L."/>
            <person name="Puazo M."/>
            <person name="Qu C."/>
            <person name="Quiroz J."/>
            <person name="Raj R."/>
            <person name="Weissenberger G."/>
            <person name="Xin Y."/>
            <person name="Zou X."/>
            <person name="Han Y."/>
            <person name="Richards S."/>
            <person name="Worley K."/>
            <person name="Muzny D."/>
            <person name="Gibbs R."/>
        </authorList>
    </citation>
    <scope>NUCLEOTIDE SEQUENCE</scope>
    <source>
        <strain evidence="18">Sampled in the wild</strain>
    </source>
</reference>
<evidence type="ECO:0000256" key="7">
    <source>
        <dbReference type="ARBA" id="ARBA00022660"/>
    </source>
</evidence>
<dbReference type="OrthoDB" id="9995605at2759"/>
<protein>
    <recommendedName>
        <fullName evidence="5">NADH dehydrogenase [ubiquinone] 1 beta subcomplex subunit 5, mitochondrial</fullName>
    </recommendedName>
    <alternativeName>
        <fullName evidence="16">Complex I-SGDH</fullName>
    </alternativeName>
    <alternativeName>
        <fullName evidence="15">NADH-ubiquinone oxidoreductase SGDH subunit</fullName>
    </alternativeName>
</protein>
<dbReference type="InterPro" id="IPR019173">
    <property type="entry name" value="NADH_UbQ_OxRdtase_B5_su"/>
</dbReference>
<evidence type="ECO:0000256" key="15">
    <source>
        <dbReference type="ARBA" id="ARBA00032395"/>
    </source>
</evidence>
<evidence type="ECO:0000256" key="3">
    <source>
        <dbReference type="ARBA" id="ARBA00007152"/>
    </source>
</evidence>
<evidence type="ECO:0000256" key="1">
    <source>
        <dbReference type="ARBA" id="ARBA00003195"/>
    </source>
</evidence>
<comment type="subcellular location">
    <subcellularLocation>
        <location evidence="2">Mitochondrion inner membrane</location>
        <topology evidence="2">Single-pass membrane protein</topology>
    </subcellularLocation>
</comment>
<dbReference type="PANTHER" id="PTHR13178">
    <property type="entry name" value="NADH-UBIQUINONE OXIDOREDUCTASE SGDH SUBUNIT"/>
    <property type="match status" value="1"/>
</dbReference>
<evidence type="ECO:0000256" key="14">
    <source>
        <dbReference type="ARBA" id="ARBA00023136"/>
    </source>
</evidence>
<organism evidence="18 19">
    <name type="scientific">Ladona fulva</name>
    <name type="common">Scarce chaser dragonfly</name>
    <name type="synonym">Libellula fulva</name>
    <dbReference type="NCBI Taxonomy" id="123851"/>
    <lineage>
        <taxon>Eukaryota</taxon>
        <taxon>Metazoa</taxon>
        <taxon>Ecdysozoa</taxon>
        <taxon>Arthropoda</taxon>
        <taxon>Hexapoda</taxon>
        <taxon>Insecta</taxon>
        <taxon>Pterygota</taxon>
        <taxon>Palaeoptera</taxon>
        <taxon>Odonata</taxon>
        <taxon>Epiprocta</taxon>
        <taxon>Anisoptera</taxon>
        <taxon>Libelluloidea</taxon>
        <taxon>Libellulidae</taxon>
        <taxon>Ladona</taxon>
    </lineage>
</organism>
<keyword evidence="19" id="KW-1185">Reference proteome</keyword>
<evidence type="ECO:0000256" key="11">
    <source>
        <dbReference type="ARBA" id="ARBA00022982"/>
    </source>
</evidence>
<feature type="transmembrane region" description="Helical" evidence="17">
    <location>
        <begin position="79"/>
        <end position="101"/>
    </location>
</feature>
<comment type="subunit">
    <text evidence="4">Complex I is composed of 45 different subunits.</text>
</comment>
<proteinExistence type="inferred from homology"/>
<keyword evidence="14 17" id="KW-0472">Membrane</keyword>
<evidence type="ECO:0000256" key="8">
    <source>
        <dbReference type="ARBA" id="ARBA00022692"/>
    </source>
</evidence>
<evidence type="ECO:0000256" key="12">
    <source>
        <dbReference type="ARBA" id="ARBA00022989"/>
    </source>
</evidence>
<evidence type="ECO:0000256" key="2">
    <source>
        <dbReference type="ARBA" id="ARBA00004434"/>
    </source>
</evidence>
<comment type="similarity">
    <text evidence="3">Belongs to the complex I NDUFB5 subunit family.</text>
</comment>
<comment type="function">
    <text evidence="1">Accessory subunit of the mitochondrial membrane respiratory chain NADH dehydrogenase (Complex I), that is believed not to be involved in catalysis. Complex I functions in the transfer of electrons from NADH to the respiratory chain. The immediate electron acceptor for the enzyme is believed to be ubiquinone.</text>
</comment>
<keyword evidence="6" id="KW-0813">Transport</keyword>
<sequence>MTIVSNNRRHLSIEMAVWSSLRSLRPLSSLLSNFKQAKSCVNPVKNAPIVQRANMSGGGHRVMDIVPSRWQWHRFKDILHYYVLLGVIPMTAVILYANIFIGPAQLTEIPEGYVPKHWEYYRHPITRFIARYILQSPQQEYEKMLHMVYEEAERMKLRKLEKEVKAKMAERGDYKAYYYLPAYPKYYRYSRELGEKLESIQGD</sequence>
<accession>A0A8K0P634</accession>
<keyword evidence="8 17" id="KW-0812">Transmembrane</keyword>
<dbReference type="GO" id="GO:0005743">
    <property type="term" value="C:mitochondrial inner membrane"/>
    <property type="evidence" value="ECO:0007669"/>
    <property type="project" value="UniProtKB-SubCell"/>
</dbReference>
<dbReference type="AlphaFoldDB" id="A0A8K0P634"/>
<evidence type="ECO:0000313" key="19">
    <source>
        <dbReference type="Proteomes" id="UP000792457"/>
    </source>
</evidence>
<evidence type="ECO:0000256" key="13">
    <source>
        <dbReference type="ARBA" id="ARBA00023128"/>
    </source>
</evidence>
<dbReference type="Pfam" id="PF09781">
    <property type="entry name" value="NDUF_B5"/>
    <property type="match status" value="1"/>
</dbReference>
<dbReference type="Proteomes" id="UP000792457">
    <property type="component" value="Unassembled WGS sequence"/>
</dbReference>
<keyword evidence="9" id="KW-0999">Mitochondrion inner membrane</keyword>
<evidence type="ECO:0000256" key="10">
    <source>
        <dbReference type="ARBA" id="ARBA00022946"/>
    </source>
</evidence>
<keyword evidence="7" id="KW-0679">Respiratory chain</keyword>
<evidence type="ECO:0000256" key="9">
    <source>
        <dbReference type="ARBA" id="ARBA00022792"/>
    </source>
</evidence>
<keyword evidence="11" id="KW-0249">Electron transport</keyword>
<dbReference type="PANTHER" id="PTHR13178:SF0">
    <property type="entry name" value="NADH DEHYDROGENASE [UBIQUINONE] 1 BETA SUBCOMPLEX SUBUNIT 5, MITOCHONDRIAL"/>
    <property type="match status" value="1"/>
</dbReference>
<evidence type="ECO:0000256" key="5">
    <source>
        <dbReference type="ARBA" id="ARBA00015175"/>
    </source>
</evidence>
<name>A0A8K0P634_LADFU</name>
<reference evidence="18" key="2">
    <citation type="submission" date="2017-10" db="EMBL/GenBank/DDBJ databases">
        <title>Ladona fulva Genome sequencing and assembly.</title>
        <authorList>
            <person name="Murali S."/>
            <person name="Richards S."/>
            <person name="Bandaranaike D."/>
            <person name="Bellair M."/>
            <person name="Blankenburg K."/>
            <person name="Chao H."/>
            <person name="Dinh H."/>
            <person name="Doddapaneni H."/>
            <person name="Dugan-Rocha S."/>
            <person name="Elkadiri S."/>
            <person name="Gnanaolivu R."/>
            <person name="Hernandez B."/>
            <person name="Skinner E."/>
            <person name="Javaid M."/>
            <person name="Lee S."/>
            <person name="Li M."/>
            <person name="Ming W."/>
            <person name="Munidasa M."/>
            <person name="Muniz J."/>
            <person name="Nguyen L."/>
            <person name="Hughes D."/>
            <person name="Osuji N."/>
            <person name="Pu L.-L."/>
            <person name="Puazo M."/>
            <person name="Qu C."/>
            <person name="Quiroz J."/>
            <person name="Raj R."/>
            <person name="Weissenberger G."/>
            <person name="Xin Y."/>
            <person name="Zou X."/>
            <person name="Han Y."/>
            <person name="Worley K."/>
            <person name="Muzny D."/>
            <person name="Gibbs R."/>
        </authorList>
    </citation>
    <scope>NUCLEOTIDE SEQUENCE</scope>
    <source>
        <strain evidence="18">Sampled in the wild</strain>
    </source>
</reference>
<gene>
    <name evidence="18" type="ORF">J437_LFUL001009</name>
</gene>
<evidence type="ECO:0000256" key="16">
    <source>
        <dbReference type="ARBA" id="ARBA00032550"/>
    </source>
</evidence>
<evidence type="ECO:0000256" key="4">
    <source>
        <dbReference type="ARBA" id="ARBA00011533"/>
    </source>
</evidence>
<dbReference type="EMBL" id="KZ308731">
    <property type="protein sequence ID" value="KAG8233598.1"/>
    <property type="molecule type" value="Genomic_DNA"/>
</dbReference>
<evidence type="ECO:0000313" key="18">
    <source>
        <dbReference type="EMBL" id="KAG8233598.1"/>
    </source>
</evidence>
<evidence type="ECO:0000256" key="6">
    <source>
        <dbReference type="ARBA" id="ARBA00022448"/>
    </source>
</evidence>
<keyword evidence="10" id="KW-0809">Transit peptide</keyword>
<keyword evidence="12 17" id="KW-1133">Transmembrane helix</keyword>
<evidence type="ECO:0000256" key="17">
    <source>
        <dbReference type="SAM" id="Phobius"/>
    </source>
</evidence>
<comment type="caution">
    <text evidence="18">The sequence shown here is derived from an EMBL/GenBank/DDBJ whole genome shotgun (WGS) entry which is preliminary data.</text>
</comment>